<name>A0A0A9FYG3_ARUDO</name>
<evidence type="ECO:0000313" key="2">
    <source>
        <dbReference type="EMBL" id="JAE15346.1"/>
    </source>
</evidence>
<reference evidence="2" key="1">
    <citation type="submission" date="2014-09" db="EMBL/GenBank/DDBJ databases">
        <authorList>
            <person name="Magalhaes I.L.F."/>
            <person name="Oliveira U."/>
            <person name="Santos F.R."/>
            <person name="Vidigal T.H.D.A."/>
            <person name="Brescovit A.D."/>
            <person name="Santos A.J."/>
        </authorList>
    </citation>
    <scope>NUCLEOTIDE SEQUENCE</scope>
    <source>
        <tissue evidence="2">Shoot tissue taken approximately 20 cm above the soil surface</tissue>
    </source>
</reference>
<proteinExistence type="predicted"/>
<dbReference type="AlphaFoldDB" id="A0A0A9FYG3"/>
<dbReference type="EMBL" id="GBRH01182550">
    <property type="protein sequence ID" value="JAE15346.1"/>
    <property type="molecule type" value="Transcribed_RNA"/>
</dbReference>
<feature type="region of interest" description="Disordered" evidence="1">
    <location>
        <begin position="1"/>
        <end position="43"/>
    </location>
</feature>
<accession>A0A0A9FYG3</accession>
<feature type="compositionally biased region" description="Polar residues" evidence="1">
    <location>
        <begin position="23"/>
        <end position="43"/>
    </location>
</feature>
<evidence type="ECO:0000256" key="1">
    <source>
        <dbReference type="SAM" id="MobiDB-lite"/>
    </source>
</evidence>
<reference evidence="2" key="2">
    <citation type="journal article" date="2015" name="Data Brief">
        <title>Shoot transcriptome of the giant reed, Arundo donax.</title>
        <authorList>
            <person name="Barrero R.A."/>
            <person name="Guerrero F.D."/>
            <person name="Moolhuijzen P."/>
            <person name="Goolsby J.A."/>
            <person name="Tidwell J."/>
            <person name="Bellgard S.E."/>
            <person name="Bellgard M.I."/>
        </authorList>
    </citation>
    <scope>NUCLEOTIDE SEQUENCE</scope>
    <source>
        <tissue evidence="2">Shoot tissue taken approximately 20 cm above the soil surface</tissue>
    </source>
</reference>
<feature type="compositionally biased region" description="Basic residues" evidence="1">
    <location>
        <begin position="8"/>
        <end position="17"/>
    </location>
</feature>
<protein>
    <submittedName>
        <fullName evidence="2">Uncharacterized protein</fullName>
    </submittedName>
</protein>
<sequence>MNTAERHAGRRRRHHREHCSPPQHYTQLGCSQLTNPTQYFTPS</sequence>
<organism evidence="2">
    <name type="scientific">Arundo donax</name>
    <name type="common">Giant reed</name>
    <name type="synonym">Donax arundinaceus</name>
    <dbReference type="NCBI Taxonomy" id="35708"/>
    <lineage>
        <taxon>Eukaryota</taxon>
        <taxon>Viridiplantae</taxon>
        <taxon>Streptophyta</taxon>
        <taxon>Embryophyta</taxon>
        <taxon>Tracheophyta</taxon>
        <taxon>Spermatophyta</taxon>
        <taxon>Magnoliopsida</taxon>
        <taxon>Liliopsida</taxon>
        <taxon>Poales</taxon>
        <taxon>Poaceae</taxon>
        <taxon>PACMAD clade</taxon>
        <taxon>Arundinoideae</taxon>
        <taxon>Arundineae</taxon>
        <taxon>Arundo</taxon>
    </lineage>
</organism>